<dbReference type="Proteomes" id="UP000440578">
    <property type="component" value="Unassembled WGS sequence"/>
</dbReference>
<dbReference type="PROSITE" id="PS50010">
    <property type="entry name" value="DH_2"/>
    <property type="match status" value="1"/>
</dbReference>
<dbReference type="CDD" id="cd00160">
    <property type="entry name" value="RhoGEF"/>
    <property type="match status" value="1"/>
</dbReference>
<dbReference type="GO" id="GO:0005085">
    <property type="term" value="F:guanyl-nucleotide exchange factor activity"/>
    <property type="evidence" value="ECO:0007669"/>
    <property type="project" value="InterPro"/>
</dbReference>
<dbReference type="AlphaFoldDB" id="A0A6A4X3S4"/>
<dbReference type="OrthoDB" id="245697at2759"/>
<evidence type="ECO:0000256" key="2">
    <source>
        <dbReference type="SAM" id="MobiDB-lite"/>
    </source>
</evidence>
<protein>
    <submittedName>
        <fullName evidence="4">Protein ECT2</fullName>
    </submittedName>
</protein>
<dbReference type="PANTHER" id="PTHR12673:SF159">
    <property type="entry name" value="LD03170P"/>
    <property type="match status" value="1"/>
</dbReference>
<feature type="compositionally biased region" description="Polar residues" evidence="2">
    <location>
        <begin position="118"/>
        <end position="150"/>
    </location>
</feature>
<dbReference type="InterPro" id="IPR000219">
    <property type="entry name" value="DH_dom"/>
</dbReference>
<feature type="compositionally biased region" description="Polar residues" evidence="2">
    <location>
        <begin position="664"/>
        <end position="686"/>
    </location>
</feature>
<feature type="compositionally biased region" description="Polar residues" evidence="2">
    <location>
        <begin position="531"/>
        <end position="542"/>
    </location>
</feature>
<organism evidence="4 5">
    <name type="scientific">Amphibalanus amphitrite</name>
    <name type="common">Striped barnacle</name>
    <name type="synonym">Balanus amphitrite</name>
    <dbReference type="NCBI Taxonomy" id="1232801"/>
    <lineage>
        <taxon>Eukaryota</taxon>
        <taxon>Metazoa</taxon>
        <taxon>Ecdysozoa</taxon>
        <taxon>Arthropoda</taxon>
        <taxon>Crustacea</taxon>
        <taxon>Multicrustacea</taxon>
        <taxon>Cirripedia</taxon>
        <taxon>Thoracica</taxon>
        <taxon>Thoracicalcarea</taxon>
        <taxon>Balanomorpha</taxon>
        <taxon>Balanoidea</taxon>
        <taxon>Balanidae</taxon>
        <taxon>Amphibalaninae</taxon>
        <taxon>Amphibalanus</taxon>
    </lineage>
</organism>
<dbReference type="EMBL" id="VIIS01000067">
    <property type="protein sequence ID" value="KAF0313865.1"/>
    <property type="molecule type" value="Genomic_DNA"/>
</dbReference>
<gene>
    <name evidence="4" type="primary">ECT2_0</name>
    <name evidence="4" type="ORF">FJT64_015611</name>
</gene>
<sequence>MQTQEEVIGRIAELQTAVTEMKTAFTSAIRQLTSAPSAADLTLIEHDVTAITAVRDIKSELVAMTTSLQQLEQGQQSTRRQLQQLLDERDLLLDELCKTGSVSMETRQQLHQPGLQFPSRTSSGCHSNDSGLGQTVDKSVWSAPSDQETGSLGDGPLVSTMVQEYVNGLSGGGDSYDSDSSLSVAVTKSFALSTCLSKQCGLELDDVSESETAQTLSSGDAEESERVKVVRELAETERRYCGTLWTIQDTFAEPLAAAQVVTQDELSTLFPTECARLYEKHCRLLHSLEERLDSWPWQSGVGDLICRFIVHGDSEVLRLYTSYVNGFPQLLSTFYRLCRTSADFLQFLKARQHHPGCAGLDLSALLLSPVQRVPRYVLLLQQLLRRTPAQHSDHAPLQRALLQLRQFLARLNDSMEQSFQMVHRGAGQWDRVPKSASVATLSVGDPETSWSPSRRSAEPAISRRRAKLGSGSGLTRPITTICRAASSSGSDTLERADRGATCTRKARRTASEYKPFDCKSLPHMKQRRRAQLSSQLTAARSETNLRERPLSVFDPPAARSAANLAEPSTGGARRLEFEDIPLDTPTDRDEPSSRKLGSEEPKTPTKKSSKTDSQTLPRGRRMVVSRLERAVTPETPRPPSAERARKVSLRSLKNMFSLKKRSSRSGTLDISASSKDLADATSSDQYTPLPEPSPEGATESARSAA</sequence>
<keyword evidence="1" id="KW-0175">Coiled coil</keyword>
<dbReference type="PANTHER" id="PTHR12673">
    <property type="entry name" value="FACIOGENITAL DYSPLASIA PROTEIN"/>
    <property type="match status" value="1"/>
</dbReference>
<dbReference type="Gene3D" id="1.20.900.10">
    <property type="entry name" value="Dbl homology (DH) domain"/>
    <property type="match status" value="1"/>
</dbReference>
<keyword evidence="5" id="KW-1185">Reference proteome</keyword>
<feature type="domain" description="DH" evidence="3">
    <location>
        <begin position="225"/>
        <end position="414"/>
    </location>
</feature>
<dbReference type="SUPFAM" id="SSF48065">
    <property type="entry name" value="DBL homology domain (DH-domain)"/>
    <property type="match status" value="1"/>
</dbReference>
<dbReference type="SMART" id="SM00325">
    <property type="entry name" value="RhoGEF"/>
    <property type="match status" value="1"/>
</dbReference>
<feature type="compositionally biased region" description="Basic and acidic residues" evidence="2">
    <location>
        <begin position="585"/>
        <end position="603"/>
    </location>
</feature>
<feature type="region of interest" description="Disordered" evidence="2">
    <location>
        <begin position="442"/>
        <end position="474"/>
    </location>
</feature>
<proteinExistence type="predicted"/>
<dbReference type="InterPro" id="IPR001331">
    <property type="entry name" value="GDS_CDC24_CS"/>
</dbReference>
<accession>A0A6A4X3S4</accession>
<comment type="caution">
    <text evidence="4">The sequence shown here is derived from an EMBL/GenBank/DDBJ whole genome shotgun (WGS) entry which is preliminary data.</text>
</comment>
<evidence type="ECO:0000259" key="3">
    <source>
        <dbReference type="PROSITE" id="PS50010"/>
    </source>
</evidence>
<reference evidence="4 5" key="1">
    <citation type="submission" date="2019-07" db="EMBL/GenBank/DDBJ databases">
        <title>Draft genome assembly of a fouling barnacle, Amphibalanus amphitrite (Darwin, 1854): The first reference genome for Thecostraca.</title>
        <authorList>
            <person name="Kim W."/>
        </authorList>
    </citation>
    <scope>NUCLEOTIDE SEQUENCE [LARGE SCALE GENOMIC DNA]</scope>
    <source>
        <strain evidence="4">SNU_AA5</strain>
        <tissue evidence="4">Soma without cirri and trophi</tissue>
    </source>
</reference>
<dbReference type="InterPro" id="IPR051092">
    <property type="entry name" value="FYVE_RhoGEF_PH"/>
</dbReference>
<feature type="region of interest" description="Disordered" evidence="2">
    <location>
        <begin position="110"/>
        <end position="156"/>
    </location>
</feature>
<feature type="region of interest" description="Disordered" evidence="2">
    <location>
        <begin position="486"/>
        <end position="705"/>
    </location>
</feature>
<dbReference type="GO" id="GO:0005737">
    <property type="term" value="C:cytoplasm"/>
    <property type="evidence" value="ECO:0007669"/>
    <property type="project" value="TreeGrafter"/>
</dbReference>
<dbReference type="Pfam" id="PF00621">
    <property type="entry name" value="RhoGEF"/>
    <property type="match status" value="1"/>
</dbReference>
<dbReference type="InterPro" id="IPR035899">
    <property type="entry name" value="DBL_dom_sf"/>
</dbReference>
<evidence type="ECO:0000313" key="4">
    <source>
        <dbReference type="EMBL" id="KAF0313865.1"/>
    </source>
</evidence>
<dbReference type="GO" id="GO:0035556">
    <property type="term" value="P:intracellular signal transduction"/>
    <property type="evidence" value="ECO:0007669"/>
    <property type="project" value="InterPro"/>
</dbReference>
<name>A0A6A4X3S4_AMPAM</name>
<evidence type="ECO:0000256" key="1">
    <source>
        <dbReference type="SAM" id="Coils"/>
    </source>
</evidence>
<evidence type="ECO:0000313" key="5">
    <source>
        <dbReference type="Proteomes" id="UP000440578"/>
    </source>
</evidence>
<dbReference type="PROSITE" id="PS00741">
    <property type="entry name" value="DH_1"/>
    <property type="match status" value="1"/>
</dbReference>
<feature type="coiled-coil region" evidence="1">
    <location>
        <begin position="68"/>
        <end position="95"/>
    </location>
</feature>